<dbReference type="Gene3D" id="3.90.50.10">
    <property type="entry name" value="Photosynthetic Reaction Center, subunit H, domain 2"/>
    <property type="match status" value="2"/>
</dbReference>
<dbReference type="InterPro" id="IPR011033">
    <property type="entry name" value="PRC_barrel-like_sf"/>
</dbReference>
<dbReference type="InterPro" id="IPR014747">
    <property type="entry name" value="Bac_photo_RC_H_C"/>
</dbReference>
<evidence type="ECO:0000313" key="1">
    <source>
        <dbReference type="EMBL" id="MDC8830709.1"/>
    </source>
</evidence>
<dbReference type="SUPFAM" id="SSF50346">
    <property type="entry name" value="PRC-barrel domain"/>
    <property type="match status" value="2"/>
</dbReference>
<reference evidence="1 2" key="1">
    <citation type="submission" date="2022-10" db="EMBL/GenBank/DDBJ databases">
        <title>Alteromonas sp. chi3 Genome sequencing.</title>
        <authorList>
            <person name="Park S."/>
        </authorList>
    </citation>
    <scope>NUCLEOTIDE SEQUENCE [LARGE SCALE GENOMIC DNA]</scope>
    <source>
        <strain evidence="2">chi3</strain>
    </source>
</reference>
<evidence type="ECO:0000313" key="2">
    <source>
        <dbReference type="Proteomes" id="UP001218788"/>
    </source>
</evidence>
<proteinExistence type="predicted"/>
<gene>
    <name evidence="1" type="ORF">OIK42_08035</name>
</gene>
<dbReference type="EMBL" id="JAQQXP010000001">
    <property type="protein sequence ID" value="MDC8830709.1"/>
    <property type="molecule type" value="Genomic_DNA"/>
</dbReference>
<dbReference type="RefSeq" id="WP_273639627.1">
    <property type="nucleotide sequence ID" value="NZ_JAQQXP010000001.1"/>
</dbReference>
<keyword evidence="2" id="KW-1185">Reference proteome</keyword>
<organism evidence="1 2">
    <name type="scientific">Alteromonas gilva</name>
    <dbReference type="NCBI Taxonomy" id="2987522"/>
    <lineage>
        <taxon>Bacteria</taxon>
        <taxon>Pseudomonadati</taxon>
        <taxon>Pseudomonadota</taxon>
        <taxon>Gammaproteobacteria</taxon>
        <taxon>Alteromonadales</taxon>
        <taxon>Alteromonadaceae</taxon>
        <taxon>Alteromonas/Salinimonas group</taxon>
        <taxon>Alteromonas</taxon>
    </lineage>
</organism>
<dbReference type="Proteomes" id="UP001218788">
    <property type="component" value="Unassembled WGS sequence"/>
</dbReference>
<sequence length="225" mass="25493">METRFSHLKHFDIHATDGDIGGCEDVLIDDEQWIVRYLVADTNKWLPLSRKVVITPVSIDNVDDANEKLHVSLSQEDVKNGPPLEAHQPVSREYESLLFRYFGYGYYWTGPGAWGEYAHPLELADASPDIQTAEPAKHEHLRSCDELCGYSVVLSDGKTGHVDDFIVQLPDWSVSHLIIDLNDWLPGGKHVKVKTQHIKRIDWAEHSLTLKMNKAELENAPDADD</sequence>
<name>A0ABT5L2Q3_9ALTE</name>
<comment type="caution">
    <text evidence="1">The sequence shown here is derived from an EMBL/GenBank/DDBJ whole genome shotgun (WGS) entry which is preliminary data.</text>
</comment>
<protein>
    <submittedName>
        <fullName evidence="1">PRC-barrel domain containing protein</fullName>
    </submittedName>
</protein>
<accession>A0ABT5L2Q3</accession>